<proteinExistence type="predicted"/>
<organism evidence="4 5">
    <name type="scientific">Hoylesella nanceiensis</name>
    <dbReference type="NCBI Taxonomy" id="425941"/>
    <lineage>
        <taxon>Bacteria</taxon>
        <taxon>Pseudomonadati</taxon>
        <taxon>Bacteroidota</taxon>
        <taxon>Bacteroidia</taxon>
        <taxon>Bacteroidales</taxon>
        <taxon>Prevotellaceae</taxon>
        <taxon>Hoylesella</taxon>
    </lineage>
</organism>
<dbReference type="EC" id="3.2.1.-" evidence="4"/>
<dbReference type="InterPro" id="IPR050883">
    <property type="entry name" value="PNGase"/>
</dbReference>
<dbReference type="InterPro" id="IPR041371">
    <property type="entry name" value="GH92_N"/>
</dbReference>
<gene>
    <name evidence="4" type="ORF">KZO38_05495</name>
</gene>
<dbReference type="PANTHER" id="PTHR12143">
    <property type="entry name" value="PEPTIDE N-GLYCANASE PNGASE -RELATED"/>
    <property type="match status" value="1"/>
</dbReference>
<dbReference type="Proteomes" id="UP000788426">
    <property type="component" value="Unassembled WGS sequence"/>
</dbReference>
<keyword evidence="1" id="KW-0732">Signal</keyword>
<keyword evidence="5" id="KW-1185">Reference proteome</keyword>
<dbReference type="EMBL" id="JAHXCT010000003">
    <property type="protein sequence ID" value="MBW4769213.1"/>
    <property type="molecule type" value="Genomic_DNA"/>
</dbReference>
<feature type="chain" id="PRO_5045876107" evidence="1">
    <location>
        <begin position="28"/>
        <end position="715"/>
    </location>
</feature>
<evidence type="ECO:0000256" key="1">
    <source>
        <dbReference type="SAM" id="SignalP"/>
    </source>
</evidence>
<evidence type="ECO:0000313" key="4">
    <source>
        <dbReference type="EMBL" id="MBW4769213.1"/>
    </source>
</evidence>
<dbReference type="RefSeq" id="WP_219480911.1">
    <property type="nucleotide sequence ID" value="NZ_JAHXCT010000003.1"/>
</dbReference>
<evidence type="ECO:0000259" key="3">
    <source>
        <dbReference type="Pfam" id="PF17678"/>
    </source>
</evidence>
<name>A0ABS6YCB8_9BACT</name>
<reference evidence="4 5" key="1">
    <citation type="submission" date="2021-07" db="EMBL/GenBank/DDBJ databases">
        <title>Genomic diversity and antimicrobial resistance of Prevotella spp. isolated from chronic lung disease airways.</title>
        <authorList>
            <person name="Webb K.A."/>
            <person name="Olagoke O.S."/>
            <person name="Baird T."/>
            <person name="Neill J."/>
            <person name="Pham A."/>
            <person name="Wells T.J."/>
            <person name="Ramsay K.A."/>
            <person name="Bell S.C."/>
            <person name="Sarovich D.S."/>
            <person name="Price E.P."/>
        </authorList>
    </citation>
    <scope>NUCLEOTIDE SEQUENCE [LARGE SCALE GENOMIC DNA]</scope>
    <source>
        <strain evidence="4 5">SCHI0011.S.12</strain>
    </source>
</reference>
<dbReference type="Pfam" id="PF17678">
    <property type="entry name" value="Glyco_hydro_92N"/>
    <property type="match status" value="1"/>
</dbReference>
<dbReference type="Pfam" id="PF07971">
    <property type="entry name" value="Glyco_hydro_92"/>
    <property type="match status" value="1"/>
</dbReference>
<keyword evidence="4" id="KW-0326">Glycosidase</keyword>
<dbReference type="PANTHER" id="PTHR12143:SF39">
    <property type="entry name" value="SECRETED PROTEIN"/>
    <property type="match status" value="1"/>
</dbReference>
<dbReference type="GO" id="GO:0016798">
    <property type="term" value="F:hydrolase activity, acting on glycosyl bonds"/>
    <property type="evidence" value="ECO:0007669"/>
    <property type="project" value="UniProtKB-KW"/>
</dbReference>
<keyword evidence="4" id="KW-0378">Hydrolase</keyword>
<dbReference type="InterPro" id="IPR005887">
    <property type="entry name" value="GH92_a_mannosidase_put"/>
</dbReference>
<accession>A0ABS6YCB8</accession>
<evidence type="ECO:0000259" key="2">
    <source>
        <dbReference type="Pfam" id="PF07971"/>
    </source>
</evidence>
<feature type="domain" description="Glycosyl hydrolase family 92" evidence="2">
    <location>
        <begin position="252"/>
        <end position="712"/>
    </location>
</feature>
<feature type="signal peptide" evidence="1">
    <location>
        <begin position="1"/>
        <end position="27"/>
    </location>
</feature>
<protein>
    <submittedName>
        <fullName evidence="4">GH92 family glycosyl hydrolase</fullName>
        <ecNumber evidence="4">3.2.1.-</ecNumber>
    </submittedName>
</protein>
<feature type="domain" description="Glycosyl hydrolase family 92 N-terminal" evidence="3">
    <location>
        <begin position="37"/>
        <end position="225"/>
    </location>
</feature>
<comment type="caution">
    <text evidence="4">The sequence shown here is derived from an EMBL/GenBank/DDBJ whole genome shotgun (WGS) entry which is preliminary data.</text>
</comment>
<dbReference type="InterPro" id="IPR012939">
    <property type="entry name" value="Glyco_hydro_92"/>
</dbReference>
<sequence length="715" mass="80278">MLKTIFSSCAFAFALFAAAGHSNEAQASNKQDSYTQWVNPYIGTGGHGHVFLGANVPFGFVQLGPTQITRGWDWCSGYHYTDSVLRGFSHTHLSGTGIGDLGDISFLPTYDQDAYTVRFSHDGEYVRPGYYTVRIGDSKILVELTATKRVGMHRYTFPLSNKEALIKINLAQGIGWDKMTECKFSQENNKLVTGYRYSTGWAKDQKVYFAAEFSQPVQLVKTEQDSVGVFSVGHNPQPLLVKVGLSAVSIDNAKANLKAEIPGWNFDEVAANADKSWNDELSKINVSTPNDNDKTVFYTCLYHSMFSPSTFSDVNGEYRGADGKVHKGDFTNYTIFSLWDTYRAWHPLATIIHPEKQKDIAKTFISIFNEQGKLPVWHLVGNETDCMIGNPGIPVLADIVLKGFDVDKKAAYNAMKASAMLDERSLDNLKKYGYIPWNSDSTYETVAKGLEYAIADASLAKVAKALGYKDDFNYFDKRGKSYHHYFDKKTNFMRGVANGKFREPFNPFASSHRNDDYTEGNAWQYTWLVPQDVPGLIKLFGSKDRFVNKLDSLFVVEGDLGKDASPDISGLIGQYAHGNEPSHHILYMYDFVGQNYKTAKGVREVMRTQYTNTFDGLSGNEDVGQMSAWYILSAMGMYQVDPADGRYWFGSPLFNKVDVNVGNGKTFTIIAHNNSDKNIYIKGIKLNGKTYKNWYIDYKDIMNGGTLEFFMSDKK</sequence>
<evidence type="ECO:0000313" key="5">
    <source>
        <dbReference type="Proteomes" id="UP000788426"/>
    </source>
</evidence>
<dbReference type="NCBIfam" id="TIGR01180">
    <property type="entry name" value="aman2_put"/>
    <property type="match status" value="1"/>
</dbReference>